<organism evidence="2 3">
    <name type="scientific">Cutibacterium acnes</name>
    <name type="common">Propionibacterium acnes</name>
    <dbReference type="NCBI Taxonomy" id="1747"/>
    <lineage>
        <taxon>Bacteria</taxon>
        <taxon>Bacillati</taxon>
        <taxon>Actinomycetota</taxon>
        <taxon>Actinomycetes</taxon>
        <taxon>Propionibacteriales</taxon>
        <taxon>Propionibacteriaceae</taxon>
        <taxon>Cutibacterium</taxon>
    </lineage>
</organism>
<dbReference type="EMBL" id="LKVB01000010">
    <property type="protein sequence ID" value="PHJ26335.1"/>
    <property type="molecule type" value="Genomic_DNA"/>
</dbReference>
<dbReference type="Proteomes" id="UP000223982">
    <property type="component" value="Unassembled WGS sequence"/>
</dbReference>
<dbReference type="RefSeq" id="WP_002532513.1">
    <property type="nucleotide sequence ID" value="NZ_PCNQ01000004.1"/>
</dbReference>
<evidence type="ECO:0000313" key="3">
    <source>
        <dbReference type="Proteomes" id="UP000223982"/>
    </source>
</evidence>
<dbReference type="AlphaFoldDB" id="A0AA44U2L7"/>
<evidence type="ECO:0000313" key="2">
    <source>
        <dbReference type="EMBL" id="PHJ26335.1"/>
    </source>
</evidence>
<sequence length="144" mass="14517">MQRRSRWAPVFEIGRVAGGATAGLDDIEEAGIDFEGFGVAGELGASDSVGEEVEAREGLALTEGPSLELTAVGFAGISGALEVAAGENCLGLGEAVGSAFATPTTPADSDITSAATRLAAREDRIDHNLSGRGQENATPGGSHF</sequence>
<proteinExistence type="predicted"/>
<accession>A0AA44U2L7</accession>
<feature type="region of interest" description="Disordered" evidence="1">
    <location>
        <begin position="124"/>
        <end position="144"/>
    </location>
</feature>
<gene>
    <name evidence="2" type="ORF">APS60_10310</name>
</gene>
<name>A0AA44U2L7_CUTAC</name>
<feature type="compositionally biased region" description="Polar residues" evidence="1">
    <location>
        <begin position="131"/>
        <end position="144"/>
    </location>
</feature>
<evidence type="ECO:0000256" key="1">
    <source>
        <dbReference type="SAM" id="MobiDB-lite"/>
    </source>
</evidence>
<reference evidence="2 3" key="1">
    <citation type="submission" date="2017-02" db="EMBL/GenBank/DDBJ databases">
        <title>Prevalence of linear plasmids in Propionibacterium acnes isolates obtained from cancerous prostatic tissue.</title>
        <authorList>
            <person name="Davidsson S."/>
            <person name="Bruggemann H."/>
        </authorList>
    </citation>
    <scope>NUCLEOTIDE SEQUENCE [LARGE SCALE GENOMIC DNA]</scope>
    <source>
        <strain evidence="2 3">09-9</strain>
    </source>
</reference>
<comment type="caution">
    <text evidence="2">The sequence shown here is derived from an EMBL/GenBank/DDBJ whole genome shotgun (WGS) entry which is preliminary data.</text>
</comment>
<protein>
    <submittedName>
        <fullName evidence="2">Uncharacterized protein</fullName>
    </submittedName>
</protein>